<dbReference type="PANTHER" id="PTHR43311:SF2">
    <property type="entry name" value="GLUTAMATE--TRNA LIGASE, MITOCHONDRIAL-RELATED"/>
    <property type="match status" value="1"/>
</dbReference>
<keyword evidence="5 10" id="KW-0436">Ligase</keyword>
<protein>
    <recommendedName>
        <fullName evidence="10">Glutamate--tRNA ligase</fullName>
        <ecNumber evidence="10">6.1.1.17</ecNumber>
    </recommendedName>
    <alternativeName>
        <fullName evidence="10">Glutamyl-tRNA synthetase</fullName>
        <shortName evidence="10">GluRS</shortName>
    </alternativeName>
</protein>
<dbReference type="GO" id="GO:0000049">
    <property type="term" value="F:tRNA binding"/>
    <property type="evidence" value="ECO:0007669"/>
    <property type="project" value="InterPro"/>
</dbReference>
<evidence type="ECO:0000256" key="9">
    <source>
        <dbReference type="ARBA" id="ARBA00023146"/>
    </source>
</evidence>
<comment type="subcellular location">
    <subcellularLocation>
        <location evidence="1 10">Cytoplasm</location>
    </subcellularLocation>
</comment>
<dbReference type="EMBL" id="DOEK01000006">
    <property type="protein sequence ID" value="HBP28602.1"/>
    <property type="molecule type" value="Genomic_DNA"/>
</dbReference>
<dbReference type="Pfam" id="PF19269">
    <property type="entry name" value="Anticodon_2"/>
    <property type="match status" value="1"/>
</dbReference>
<comment type="similarity">
    <text evidence="2 10">Belongs to the class-I aminoacyl-tRNA synthetase family. Glutamate--tRNA ligase type 1 subfamily.</text>
</comment>
<dbReference type="Proteomes" id="UP000264036">
    <property type="component" value="Unassembled WGS sequence"/>
</dbReference>
<keyword evidence="8 10" id="KW-0648">Protein biosynthesis</keyword>
<dbReference type="Gene3D" id="3.40.50.620">
    <property type="entry name" value="HUPs"/>
    <property type="match status" value="1"/>
</dbReference>
<evidence type="ECO:0000256" key="4">
    <source>
        <dbReference type="ARBA" id="ARBA00022490"/>
    </source>
</evidence>
<dbReference type="InterPro" id="IPR001412">
    <property type="entry name" value="aa-tRNA-synth_I_CS"/>
</dbReference>
<dbReference type="InterPro" id="IPR014729">
    <property type="entry name" value="Rossmann-like_a/b/a_fold"/>
</dbReference>
<feature type="short sequence motif" description="'KMSKS' region" evidence="10">
    <location>
        <begin position="249"/>
        <end position="253"/>
    </location>
</feature>
<dbReference type="GO" id="GO:0005829">
    <property type="term" value="C:cytosol"/>
    <property type="evidence" value="ECO:0007669"/>
    <property type="project" value="TreeGrafter"/>
</dbReference>
<dbReference type="InterPro" id="IPR004527">
    <property type="entry name" value="Glu-tRNA-ligase_bac/mito"/>
</dbReference>
<feature type="compositionally biased region" description="Basic and acidic residues" evidence="11">
    <location>
        <begin position="127"/>
        <end position="137"/>
    </location>
</feature>
<dbReference type="GO" id="GO:0004818">
    <property type="term" value="F:glutamate-tRNA ligase activity"/>
    <property type="evidence" value="ECO:0007669"/>
    <property type="project" value="UniProtKB-UniRule"/>
</dbReference>
<dbReference type="GO" id="GO:0005524">
    <property type="term" value="F:ATP binding"/>
    <property type="evidence" value="ECO:0007669"/>
    <property type="project" value="UniProtKB-UniRule"/>
</dbReference>
<dbReference type="PANTHER" id="PTHR43311">
    <property type="entry name" value="GLUTAMATE--TRNA LIGASE"/>
    <property type="match status" value="1"/>
</dbReference>
<gene>
    <name evidence="10" type="primary">gltX</name>
    <name evidence="14" type="ORF">DD666_04215</name>
</gene>
<accession>A0A356LCC9</accession>
<dbReference type="FunFam" id="3.40.50.620:FF:000007">
    <property type="entry name" value="Glutamate--tRNA ligase"/>
    <property type="match status" value="1"/>
</dbReference>
<dbReference type="EC" id="6.1.1.17" evidence="10"/>
<evidence type="ECO:0000256" key="1">
    <source>
        <dbReference type="ARBA" id="ARBA00004496"/>
    </source>
</evidence>
<dbReference type="GO" id="GO:0006424">
    <property type="term" value="P:glutamyl-tRNA aminoacylation"/>
    <property type="evidence" value="ECO:0007669"/>
    <property type="project" value="UniProtKB-UniRule"/>
</dbReference>
<evidence type="ECO:0000256" key="7">
    <source>
        <dbReference type="ARBA" id="ARBA00022840"/>
    </source>
</evidence>
<feature type="domain" description="Glutamyl/glutaminyl-tRNA synthetase class Ib catalytic" evidence="12">
    <location>
        <begin position="11"/>
        <end position="317"/>
    </location>
</feature>
<dbReference type="PROSITE" id="PS00178">
    <property type="entry name" value="AA_TRNA_LIGASE_I"/>
    <property type="match status" value="1"/>
</dbReference>
<reference evidence="14 15" key="1">
    <citation type="journal article" date="2018" name="Nat. Biotechnol.">
        <title>A standardized bacterial taxonomy based on genome phylogeny substantially revises the tree of life.</title>
        <authorList>
            <person name="Parks D.H."/>
            <person name="Chuvochina M."/>
            <person name="Waite D.W."/>
            <person name="Rinke C."/>
            <person name="Skarshewski A."/>
            <person name="Chaumeil P.A."/>
            <person name="Hugenholtz P."/>
        </authorList>
    </citation>
    <scope>NUCLEOTIDE SEQUENCE [LARGE SCALE GENOMIC DNA]</scope>
    <source>
        <strain evidence="14">UBA10707</strain>
    </source>
</reference>
<dbReference type="InterPro" id="IPR020751">
    <property type="entry name" value="aa-tRNA-synth_I_codon-bd_sub2"/>
</dbReference>
<keyword evidence="7 10" id="KW-0067">ATP-binding</keyword>
<dbReference type="InterPro" id="IPR008925">
    <property type="entry name" value="aa_tRNA-synth_I_cd-bd_sf"/>
</dbReference>
<dbReference type="InterPro" id="IPR049940">
    <property type="entry name" value="GluQ/Sye"/>
</dbReference>
<dbReference type="InterPro" id="IPR000924">
    <property type="entry name" value="Glu/Gln-tRNA-synth"/>
</dbReference>
<dbReference type="Gene3D" id="1.10.10.350">
    <property type="match status" value="1"/>
</dbReference>
<dbReference type="SUPFAM" id="SSF52374">
    <property type="entry name" value="Nucleotidylyl transferase"/>
    <property type="match status" value="1"/>
</dbReference>
<dbReference type="AlphaFoldDB" id="A0A356LCC9"/>
<comment type="subunit">
    <text evidence="3 10">Monomer.</text>
</comment>
<dbReference type="InterPro" id="IPR020058">
    <property type="entry name" value="Glu/Gln-tRNA-synth_Ib_cat-dom"/>
</dbReference>
<evidence type="ECO:0000256" key="5">
    <source>
        <dbReference type="ARBA" id="ARBA00022598"/>
    </source>
</evidence>
<dbReference type="Pfam" id="PF00749">
    <property type="entry name" value="tRNA-synt_1c"/>
    <property type="match status" value="1"/>
</dbReference>
<evidence type="ECO:0000256" key="11">
    <source>
        <dbReference type="SAM" id="MobiDB-lite"/>
    </source>
</evidence>
<dbReference type="PRINTS" id="PR00987">
    <property type="entry name" value="TRNASYNTHGLU"/>
</dbReference>
<evidence type="ECO:0000313" key="15">
    <source>
        <dbReference type="Proteomes" id="UP000264036"/>
    </source>
</evidence>
<evidence type="ECO:0000256" key="3">
    <source>
        <dbReference type="ARBA" id="ARBA00011245"/>
    </source>
</evidence>
<dbReference type="InterPro" id="IPR033910">
    <property type="entry name" value="GluRS_core"/>
</dbReference>
<dbReference type="HAMAP" id="MF_00022">
    <property type="entry name" value="Glu_tRNA_synth_type1"/>
    <property type="match status" value="1"/>
</dbReference>
<feature type="short sequence motif" description="'HIGH' region" evidence="10">
    <location>
        <begin position="17"/>
        <end position="27"/>
    </location>
</feature>
<evidence type="ECO:0000256" key="2">
    <source>
        <dbReference type="ARBA" id="ARBA00007894"/>
    </source>
</evidence>
<dbReference type="GO" id="GO:0008270">
    <property type="term" value="F:zinc ion binding"/>
    <property type="evidence" value="ECO:0007669"/>
    <property type="project" value="InterPro"/>
</dbReference>
<dbReference type="SUPFAM" id="SSF48163">
    <property type="entry name" value="An anticodon-binding domain of class I aminoacyl-tRNA synthetases"/>
    <property type="match status" value="1"/>
</dbReference>
<dbReference type="NCBIfam" id="TIGR00464">
    <property type="entry name" value="gltX_bact"/>
    <property type="match status" value="1"/>
</dbReference>
<feature type="region of interest" description="Disordered" evidence="11">
    <location>
        <begin position="122"/>
        <end position="150"/>
    </location>
</feature>
<keyword evidence="9 10" id="KW-0030">Aminoacyl-tRNA synthetase</keyword>
<proteinExistence type="inferred from homology"/>
<evidence type="ECO:0000256" key="10">
    <source>
        <dbReference type="HAMAP-Rule" id="MF_00022"/>
    </source>
</evidence>
<feature type="binding site" evidence="10">
    <location>
        <position position="252"/>
    </location>
    <ligand>
        <name>ATP</name>
        <dbReference type="ChEBI" id="CHEBI:30616"/>
    </ligand>
</feature>
<evidence type="ECO:0000259" key="13">
    <source>
        <dbReference type="Pfam" id="PF19269"/>
    </source>
</evidence>
<dbReference type="CDD" id="cd00808">
    <property type="entry name" value="GluRS_core"/>
    <property type="match status" value="1"/>
</dbReference>
<comment type="caution">
    <text evidence="14">The sequence shown here is derived from an EMBL/GenBank/DDBJ whole genome shotgun (WGS) entry which is preliminary data.</text>
</comment>
<evidence type="ECO:0000256" key="6">
    <source>
        <dbReference type="ARBA" id="ARBA00022741"/>
    </source>
</evidence>
<evidence type="ECO:0000256" key="8">
    <source>
        <dbReference type="ARBA" id="ARBA00022917"/>
    </source>
</evidence>
<comment type="caution">
    <text evidence="10">Lacks conserved residue(s) required for the propagation of feature annotation.</text>
</comment>
<keyword evidence="4 10" id="KW-0963">Cytoplasm</keyword>
<feature type="domain" description="Aminoacyl-tRNA synthetase class I anticodon-binding" evidence="13">
    <location>
        <begin position="348"/>
        <end position="470"/>
    </location>
</feature>
<keyword evidence="6 10" id="KW-0547">Nucleotide-binding</keyword>
<evidence type="ECO:0000313" key="14">
    <source>
        <dbReference type="EMBL" id="HBP28602.1"/>
    </source>
</evidence>
<name>A0A356LCC9_9BURK</name>
<comment type="catalytic activity">
    <reaction evidence="10">
        <text>tRNA(Glu) + L-glutamate + ATP = L-glutamyl-tRNA(Glu) + AMP + diphosphate</text>
        <dbReference type="Rhea" id="RHEA:23540"/>
        <dbReference type="Rhea" id="RHEA-COMP:9663"/>
        <dbReference type="Rhea" id="RHEA-COMP:9680"/>
        <dbReference type="ChEBI" id="CHEBI:29985"/>
        <dbReference type="ChEBI" id="CHEBI:30616"/>
        <dbReference type="ChEBI" id="CHEBI:33019"/>
        <dbReference type="ChEBI" id="CHEBI:78442"/>
        <dbReference type="ChEBI" id="CHEBI:78520"/>
        <dbReference type="ChEBI" id="CHEBI:456215"/>
        <dbReference type="EC" id="6.1.1.17"/>
    </reaction>
</comment>
<organism evidence="14 15">
    <name type="scientific">Advenella kashmirensis</name>
    <dbReference type="NCBI Taxonomy" id="310575"/>
    <lineage>
        <taxon>Bacteria</taxon>
        <taxon>Pseudomonadati</taxon>
        <taxon>Pseudomonadota</taxon>
        <taxon>Betaproteobacteria</taxon>
        <taxon>Burkholderiales</taxon>
        <taxon>Alcaligenaceae</taxon>
    </lineage>
</organism>
<sequence>MNTSQSAPTAVRTRFAPSPTGYLHLGGARTALFSWAFARHHNGTFVLRVEDTDVQRSTPEAVQAILDGMKWLSLDADEGPFYQMQRIDRYKQVLASMLEAGTAYYCYSSPQEVEHMRETAKAQGRKPKYDGTWRPEPGKTLPPVPEGRKPVVRFRNPQEGAVSWNDMLKGPISIDNAELDDLIIARPDGTPTYNFCVVVDDHDMQITHVIRGDDHVNNTPRQINILKALGATVPEYGHLPMILGPDGQKLSKRHGAVSVMEYDAQGYLPEAMINYLARLGWSHGDQELFTREQFVQWFDTRNLSKSAAQWDPKKLNWVNAHYIRELADDALVAHVAPRIAARGGTTAGLDLAAILNLFRDRAETLEQLADNAMLFCAPYQPADPQLAATVLTEDARATLKKFAAAAAALNSWDAPALAALVKQFLADNGLKMPQLGIPLRVAVTGQKQTPAIDAVLAILGRDLVLQRLDQV</sequence>
<evidence type="ECO:0000259" key="12">
    <source>
        <dbReference type="Pfam" id="PF00749"/>
    </source>
</evidence>
<comment type="function">
    <text evidence="10">Catalyzes the attachment of glutamate to tRNA(Glu) in a two-step reaction: glutamate is first activated by ATP to form Glu-AMP and then transferred to the acceptor end of tRNA(Glu).</text>
</comment>
<dbReference type="InterPro" id="IPR045462">
    <property type="entry name" value="aa-tRNA-synth_I_cd-bd"/>
</dbReference>